<feature type="transmembrane region" description="Helical" evidence="1">
    <location>
        <begin position="12"/>
        <end position="30"/>
    </location>
</feature>
<proteinExistence type="predicted"/>
<dbReference type="Pfam" id="PF06522">
    <property type="entry name" value="B12D"/>
    <property type="match status" value="1"/>
</dbReference>
<keyword evidence="3" id="KW-1185">Reference proteome</keyword>
<accession>A0A4V1IS19</accession>
<dbReference type="EMBL" id="KZ994806">
    <property type="protein sequence ID" value="RKO92017.1"/>
    <property type="molecule type" value="Genomic_DNA"/>
</dbReference>
<feature type="non-terminal residue" evidence="2">
    <location>
        <position position="1"/>
    </location>
</feature>
<gene>
    <name evidence="2" type="ORF">BDK51DRAFT_22816</name>
</gene>
<protein>
    <submittedName>
        <fullName evidence="2">Uncharacterized protein</fullName>
    </submittedName>
</protein>
<keyword evidence="1" id="KW-0812">Transmembrane</keyword>
<reference evidence="3" key="1">
    <citation type="journal article" date="2018" name="Nat. Microbiol.">
        <title>Leveraging single-cell genomics to expand the fungal tree of life.</title>
        <authorList>
            <person name="Ahrendt S.R."/>
            <person name="Quandt C.A."/>
            <person name="Ciobanu D."/>
            <person name="Clum A."/>
            <person name="Salamov A."/>
            <person name="Andreopoulos B."/>
            <person name="Cheng J.F."/>
            <person name="Woyke T."/>
            <person name="Pelin A."/>
            <person name="Henrissat B."/>
            <person name="Reynolds N.K."/>
            <person name="Benny G.L."/>
            <person name="Smith M.E."/>
            <person name="James T.Y."/>
            <person name="Grigoriev I.V."/>
        </authorList>
    </citation>
    <scope>NUCLEOTIDE SEQUENCE [LARGE SCALE GENOMIC DNA]</scope>
</reference>
<name>A0A4V1IS19_9FUNG</name>
<evidence type="ECO:0000313" key="3">
    <source>
        <dbReference type="Proteomes" id="UP000269721"/>
    </source>
</evidence>
<keyword evidence="1" id="KW-1133">Transmembrane helix</keyword>
<evidence type="ECO:0000313" key="2">
    <source>
        <dbReference type="EMBL" id="RKO92017.1"/>
    </source>
</evidence>
<dbReference type="InterPro" id="IPR010530">
    <property type="entry name" value="B12D"/>
</dbReference>
<dbReference type="OrthoDB" id="5511684at2759"/>
<evidence type="ECO:0000256" key="1">
    <source>
        <dbReference type="SAM" id="Phobius"/>
    </source>
</evidence>
<dbReference type="Proteomes" id="UP000269721">
    <property type="component" value="Unassembled WGS sequence"/>
</dbReference>
<dbReference type="AlphaFoldDB" id="A0A4V1IS19"/>
<organism evidence="2 3">
    <name type="scientific">Blyttiomyces helicus</name>
    <dbReference type="NCBI Taxonomy" id="388810"/>
    <lineage>
        <taxon>Eukaryota</taxon>
        <taxon>Fungi</taxon>
        <taxon>Fungi incertae sedis</taxon>
        <taxon>Chytridiomycota</taxon>
        <taxon>Chytridiomycota incertae sedis</taxon>
        <taxon>Chytridiomycetes</taxon>
        <taxon>Chytridiomycetes incertae sedis</taxon>
        <taxon>Blyttiomyces</taxon>
    </lineage>
</organism>
<sequence>PSPSPPSPPNQFGFVAFASGMAGYFGFRNLRHQDVCWVKSNRFPYETVGPNQTTKAWNVNGSFESKWSR</sequence>
<keyword evidence="1" id="KW-0472">Membrane</keyword>